<reference evidence="3 4" key="1">
    <citation type="submission" date="2020-08" db="EMBL/GenBank/DDBJ databases">
        <title>Genomic Encyclopedia of Type Strains, Phase IV (KMG-V): Genome sequencing to study the core and pangenomes of soil and plant-associated prokaryotes.</title>
        <authorList>
            <person name="Whitman W."/>
        </authorList>
    </citation>
    <scope>NUCLEOTIDE SEQUENCE [LARGE SCALE GENOMIC DNA]</scope>
    <source>
        <strain evidence="3 4">SEMIA 492</strain>
    </source>
</reference>
<evidence type="ECO:0000313" key="3">
    <source>
        <dbReference type="EMBL" id="MBB4570816.1"/>
    </source>
</evidence>
<dbReference type="AlphaFoldDB" id="A0A7W6ZXZ7"/>
<organism evidence="3 4">
    <name type="scientific">Rhizobium leucaenae</name>
    <dbReference type="NCBI Taxonomy" id="29450"/>
    <lineage>
        <taxon>Bacteria</taxon>
        <taxon>Pseudomonadati</taxon>
        <taxon>Pseudomonadota</taxon>
        <taxon>Alphaproteobacteria</taxon>
        <taxon>Hyphomicrobiales</taxon>
        <taxon>Rhizobiaceae</taxon>
        <taxon>Rhizobium/Agrobacterium group</taxon>
        <taxon>Rhizobium</taxon>
    </lineage>
</organism>
<comment type="caution">
    <text evidence="3">The sequence shown here is derived from an EMBL/GenBank/DDBJ whole genome shotgun (WGS) entry which is preliminary data.</text>
</comment>
<accession>A0A7W6ZXZ7</accession>
<dbReference type="CDD" id="cd13641">
    <property type="entry name" value="PBP2_HisX_like"/>
    <property type="match status" value="1"/>
</dbReference>
<keyword evidence="1" id="KW-0732">Signal</keyword>
<keyword evidence="4" id="KW-1185">Reference proteome</keyword>
<feature type="signal peptide" evidence="1">
    <location>
        <begin position="1"/>
        <end position="23"/>
    </location>
</feature>
<evidence type="ECO:0000313" key="4">
    <source>
        <dbReference type="Proteomes" id="UP000543836"/>
    </source>
</evidence>
<dbReference type="GO" id="GO:0022857">
    <property type="term" value="F:transmembrane transporter activity"/>
    <property type="evidence" value="ECO:0007669"/>
    <property type="project" value="InterPro"/>
</dbReference>
<dbReference type="SUPFAM" id="SSF53850">
    <property type="entry name" value="Periplasmic binding protein-like II"/>
    <property type="match status" value="1"/>
</dbReference>
<dbReference type="Gene3D" id="3.40.190.100">
    <property type="entry name" value="Glycine betaine-binding periplasmic protein, domain 2"/>
    <property type="match status" value="1"/>
</dbReference>
<evidence type="ECO:0000259" key="2">
    <source>
        <dbReference type="Pfam" id="PF04069"/>
    </source>
</evidence>
<evidence type="ECO:0000256" key="1">
    <source>
        <dbReference type="SAM" id="SignalP"/>
    </source>
</evidence>
<sequence>MKKLLASTCLMFGLLGGASIASAAECGSVTIASMNWQSAEVLSNLDKIILNEGYGCSAEITVGDTVPTITSMAEKGQPDIAPEAWIDLLPEVVKKGTEEGRIVQVGSPLPDGGVQGWWIPKYIADAHPDIKTIPDMLKHPEIFPDPEDSKKGAIFNGPQGWGGTIVTSQYYKAFNAQKAGFTLVDTGSAAGLDGSIAKAYERKEGWVGYYWAPTALLGKYAMVKLDAGVPSDPAEWKRCNTVADCPDPKPNAWPTDHVVTLVAKPFSEKVGPDVMNYLSKRSWSNETVNKLMAWMTDNQASGEDGAKHFLKENKDVWTKWVSPEAAKKIEASL</sequence>
<dbReference type="RefSeq" id="WP_028754207.1">
    <property type="nucleotide sequence ID" value="NZ_JACIIG010000016.1"/>
</dbReference>
<dbReference type="EMBL" id="JACIIG010000016">
    <property type="protein sequence ID" value="MBB4570816.1"/>
    <property type="molecule type" value="Genomic_DNA"/>
</dbReference>
<dbReference type="Gene3D" id="3.10.105.10">
    <property type="entry name" value="Dipeptide-binding Protein, Domain 3"/>
    <property type="match status" value="1"/>
</dbReference>
<feature type="chain" id="PRO_5031399011" evidence="1">
    <location>
        <begin position="24"/>
        <end position="333"/>
    </location>
</feature>
<dbReference type="Proteomes" id="UP000543836">
    <property type="component" value="Unassembled WGS sequence"/>
</dbReference>
<dbReference type="OrthoDB" id="9786266at2"/>
<protein>
    <submittedName>
        <fullName evidence="3">Glycine betaine/proline transport system substrate-binding protein</fullName>
    </submittedName>
</protein>
<dbReference type="Pfam" id="PF04069">
    <property type="entry name" value="OpuAC"/>
    <property type="match status" value="1"/>
</dbReference>
<dbReference type="InterPro" id="IPR007210">
    <property type="entry name" value="ABC_Gly_betaine_transp_sub-bd"/>
</dbReference>
<dbReference type="GO" id="GO:0043190">
    <property type="term" value="C:ATP-binding cassette (ABC) transporter complex"/>
    <property type="evidence" value="ECO:0007669"/>
    <property type="project" value="InterPro"/>
</dbReference>
<name>A0A7W6ZXZ7_9HYPH</name>
<gene>
    <name evidence="3" type="ORF">GGE60_004973</name>
</gene>
<proteinExistence type="predicted"/>
<feature type="domain" description="ABC-type glycine betaine transport system substrate-binding" evidence="2">
    <location>
        <begin position="28"/>
        <end position="312"/>
    </location>
</feature>